<dbReference type="GO" id="GO:0004693">
    <property type="term" value="F:cyclin-dependent protein serine/threonine kinase activity"/>
    <property type="evidence" value="ECO:0007669"/>
    <property type="project" value="UniProtKB-EC"/>
</dbReference>
<sequence>MDNYQKLEKVGEGTYGVVYKARDLTAGGRIVALKKIRLEAEDEGVPSTAIREISLLKEMRDPNIVRLYNIVHAEGHKLYLVFEFLDLDLKKYMDSLPVSDGGRGKALPEGTGTRLHTLGLGDDIIKKFMSQLCAGIRYCHSHRILHRDLKPQNLLINKEGNLKLADFGLARAFGVPLRTYTHEVVTLWYRAPEILLGGHQYSTGVDMWSVGCIFAEMAMRKPLFPGDSEIDEIFKIFRLLGTPTEDVWPGVTTYPDFKASFPRWVQDTETPLCPNLDPMGQELLELMLVYDPASRLSAKQACNHPYFDDLDKSIPTTALGTGTTRHHTTTAAAGGGYSGSGYH</sequence>
<evidence type="ECO:0000256" key="4">
    <source>
        <dbReference type="ARBA" id="ARBA00022679"/>
    </source>
</evidence>
<dbReference type="InterPro" id="IPR017441">
    <property type="entry name" value="Protein_kinase_ATP_BS"/>
</dbReference>
<evidence type="ECO:0000256" key="2">
    <source>
        <dbReference type="ARBA" id="ARBA00012425"/>
    </source>
</evidence>
<evidence type="ECO:0000256" key="8">
    <source>
        <dbReference type="ARBA" id="ARBA00039266"/>
    </source>
</evidence>
<dbReference type="PROSITE" id="PS50011">
    <property type="entry name" value="PROTEIN_KINASE_DOM"/>
    <property type="match status" value="1"/>
</dbReference>
<feature type="binding site" evidence="11">
    <location>
        <position position="34"/>
    </location>
    <ligand>
        <name>ATP</name>
        <dbReference type="ChEBI" id="CHEBI:30616"/>
    </ligand>
</feature>
<gene>
    <name evidence="15" type="primary">CDC28_2</name>
    <name evidence="15" type="ORF">SBRCBS47491_009734</name>
</gene>
<evidence type="ECO:0000313" key="15">
    <source>
        <dbReference type="EMBL" id="CAK7236721.1"/>
    </source>
</evidence>
<reference evidence="15 16" key="1">
    <citation type="submission" date="2024-01" db="EMBL/GenBank/DDBJ databases">
        <authorList>
            <person name="Allen C."/>
            <person name="Tagirdzhanova G."/>
        </authorList>
    </citation>
    <scope>NUCLEOTIDE SEQUENCE [LARGE SCALE GENOMIC DNA]</scope>
</reference>
<protein>
    <recommendedName>
        <fullName evidence="8">Cyclin-dependent kinase 1</fullName>
        <ecNumber evidence="2">2.7.11.22</ecNumber>
    </recommendedName>
</protein>
<dbReference type="SUPFAM" id="SSF56112">
    <property type="entry name" value="Protein kinase-like (PK-like)"/>
    <property type="match status" value="1"/>
</dbReference>
<evidence type="ECO:0000256" key="13">
    <source>
        <dbReference type="SAM" id="MobiDB-lite"/>
    </source>
</evidence>
<keyword evidence="5 11" id="KW-0547">Nucleotide-binding</keyword>
<proteinExistence type="inferred from homology"/>
<dbReference type="Pfam" id="PF00069">
    <property type="entry name" value="Pkinase"/>
    <property type="match status" value="1"/>
</dbReference>
<comment type="similarity">
    <text evidence="1">Belongs to the protein kinase superfamily. CMGC Ser/Thr protein kinase family. CDC2/CDKX subfamily.</text>
</comment>
<dbReference type="Gene3D" id="1.10.510.10">
    <property type="entry name" value="Transferase(Phosphotransferase) domain 1"/>
    <property type="match status" value="1"/>
</dbReference>
<evidence type="ECO:0000256" key="9">
    <source>
        <dbReference type="ARBA" id="ARBA00047811"/>
    </source>
</evidence>
<dbReference type="InterPro" id="IPR011009">
    <property type="entry name" value="Kinase-like_dom_sf"/>
</dbReference>
<keyword evidence="4 15" id="KW-0808">Transferase</keyword>
<evidence type="ECO:0000256" key="5">
    <source>
        <dbReference type="ARBA" id="ARBA00022741"/>
    </source>
</evidence>
<keyword evidence="3 12" id="KW-0723">Serine/threonine-protein kinase</keyword>
<evidence type="ECO:0000256" key="6">
    <source>
        <dbReference type="ARBA" id="ARBA00022777"/>
    </source>
</evidence>
<dbReference type="EC" id="2.7.11.22" evidence="2"/>
<keyword evidence="7 11" id="KW-0067">ATP-binding</keyword>
<evidence type="ECO:0000256" key="11">
    <source>
        <dbReference type="PROSITE-ProRule" id="PRU10141"/>
    </source>
</evidence>
<dbReference type="SMART" id="SM00220">
    <property type="entry name" value="S_TKc"/>
    <property type="match status" value="1"/>
</dbReference>
<comment type="catalytic activity">
    <reaction evidence="9">
        <text>L-threonyl-[protein] + ATP = O-phospho-L-threonyl-[protein] + ADP + H(+)</text>
        <dbReference type="Rhea" id="RHEA:46608"/>
        <dbReference type="Rhea" id="RHEA-COMP:11060"/>
        <dbReference type="Rhea" id="RHEA-COMP:11605"/>
        <dbReference type="ChEBI" id="CHEBI:15378"/>
        <dbReference type="ChEBI" id="CHEBI:30013"/>
        <dbReference type="ChEBI" id="CHEBI:30616"/>
        <dbReference type="ChEBI" id="CHEBI:61977"/>
        <dbReference type="ChEBI" id="CHEBI:456216"/>
        <dbReference type="EC" id="2.7.11.22"/>
    </reaction>
</comment>
<dbReference type="PROSITE" id="PS00108">
    <property type="entry name" value="PROTEIN_KINASE_ST"/>
    <property type="match status" value="1"/>
</dbReference>
<dbReference type="InterPro" id="IPR000719">
    <property type="entry name" value="Prot_kinase_dom"/>
</dbReference>
<evidence type="ECO:0000313" key="16">
    <source>
        <dbReference type="Proteomes" id="UP001642406"/>
    </source>
</evidence>
<name>A0ABP0D0C5_9PEZI</name>
<evidence type="ECO:0000256" key="10">
    <source>
        <dbReference type="ARBA" id="ARBA00048367"/>
    </source>
</evidence>
<comment type="catalytic activity">
    <reaction evidence="10">
        <text>L-seryl-[protein] + ATP = O-phospho-L-seryl-[protein] + ADP + H(+)</text>
        <dbReference type="Rhea" id="RHEA:17989"/>
        <dbReference type="Rhea" id="RHEA-COMP:9863"/>
        <dbReference type="Rhea" id="RHEA-COMP:11604"/>
        <dbReference type="ChEBI" id="CHEBI:15378"/>
        <dbReference type="ChEBI" id="CHEBI:29999"/>
        <dbReference type="ChEBI" id="CHEBI:30616"/>
        <dbReference type="ChEBI" id="CHEBI:83421"/>
        <dbReference type="ChEBI" id="CHEBI:456216"/>
        <dbReference type="EC" id="2.7.11.22"/>
    </reaction>
</comment>
<comment type="caution">
    <text evidence="15">The sequence shown here is derived from an EMBL/GenBank/DDBJ whole genome shotgun (WGS) entry which is preliminary data.</text>
</comment>
<dbReference type="PANTHER" id="PTHR24056">
    <property type="entry name" value="CELL DIVISION PROTEIN KINASE"/>
    <property type="match status" value="1"/>
</dbReference>
<dbReference type="CDD" id="cd07835">
    <property type="entry name" value="STKc_CDK1_CdkB_like"/>
    <property type="match status" value="1"/>
</dbReference>
<evidence type="ECO:0000259" key="14">
    <source>
        <dbReference type="PROSITE" id="PS50011"/>
    </source>
</evidence>
<dbReference type="Proteomes" id="UP001642406">
    <property type="component" value="Unassembled WGS sequence"/>
</dbReference>
<dbReference type="PROSITE" id="PS00107">
    <property type="entry name" value="PROTEIN_KINASE_ATP"/>
    <property type="match status" value="1"/>
</dbReference>
<evidence type="ECO:0000256" key="1">
    <source>
        <dbReference type="ARBA" id="ARBA00006485"/>
    </source>
</evidence>
<dbReference type="Gene3D" id="3.30.200.20">
    <property type="entry name" value="Phosphorylase Kinase, domain 1"/>
    <property type="match status" value="1"/>
</dbReference>
<dbReference type="InterPro" id="IPR008271">
    <property type="entry name" value="Ser/Thr_kinase_AS"/>
</dbReference>
<dbReference type="InterPro" id="IPR050108">
    <property type="entry name" value="CDK"/>
</dbReference>
<feature type="region of interest" description="Disordered" evidence="13">
    <location>
        <begin position="319"/>
        <end position="343"/>
    </location>
</feature>
<dbReference type="PANTHER" id="PTHR24056:SF254">
    <property type="entry name" value="CYCLIN-DEPENDENT KINASE 2"/>
    <property type="match status" value="1"/>
</dbReference>
<feature type="compositionally biased region" description="Gly residues" evidence="13">
    <location>
        <begin position="333"/>
        <end position="343"/>
    </location>
</feature>
<evidence type="ECO:0000256" key="7">
    <source>
        <dbReference type="ARBA" id="ARBA00022840"/>
    </source>
</evidence>
<evidence type="ECO:0000256" key="3">
    <source>
        <dbReference type="ARBA" id="ARBA00022527"/>
    </source>
</evidence>
<feature type="domain" description="Protein kinase" evidence="14">
    <location>
        <begin position="4"/>
        <end position="307"/>
    </location>
</feature>
<keyword evidence="16" id="KW-1185">Reference proteome</keyword>
<organism evidence="15 16">
    <name type="scientific">Sporothrix bragantina</name>
    <dbReference type="NCBI Taxonomy" id="671064"/>
    <lineage>
        <taxon>Eukaryota</taxon>
        <taxon>Fungi</taxon>
        <taxon>Dikarya</taxon>
        <taxon>Ascomycota</taxon>
        <taxon>Pezizomycotina</taxon>
        <taxon>Sordariomycetes</taxon>
        <taxon>Sordariomycetidae</taxon>
        <taxon>Ophiostomatales</taxon>
        <taxon>Ophiostomataceae</taxon>
        <taxon>Sporothrix</taxon>
    </lineage>
</organism>
<keyword evidence="6 15" id="KW-0418">Kinase</keyword>
<evidence type="ECO:0000256" key="12">
    <source>
        <dbReference type="RuleBase" id="RU000304"/>
    </source>
</evidence>
<dbReference type="EMBL" id="CAWUHC010000164">
    <property type="protein sequence ID" value="CAK7236721.1"/>
    <property type="molecule type" value="Genomic_DNA"/>
</dbReference>
<accession>A0ABP0D0C5</accession>